<accession>A0AAC8VI73</accession>
<feature type="transmembrane region" description="Helical" evidence="14">
    <location>
        <begin position="104"/>
        <end position="126"/>
    </location>
</feature>
<evidence type="ECO:0000313" key="16">
    <source>
        <dbReference type="Proteomes" id="UP000029558"/>
    </source>
</evidence>
<feature type="transmembrane region" description="Helical" evidence="14">
    <location>
        <begin position="21"/>
        <end position="40"/>
    </location>
</feature>
<feature type="transmembrane region" description="Helical" evidence="14">
    <location>
        <begin position="209"/>
        <end position="227"/>
    </location>
</feature>
<dbReference type="PANTHER" id="PTHR30622">
    <property type="entry name" value="UNDECAPRENYL-DIPHOSPHATASE"/>
    <property type="match status" value="1"/>
</dbReference>
<keyword evidence="14" id="KW-0573">Peptidoglycan synthesis</keyword>
<dbReference type="EMBL" id="CP012508">
    <property type="protein sequence ID" value="ALB23033.1"/>
    <property type="molecule type" value="Genomic_DNA"/>
</dbReference>
<dbReference type="GO" id="GO:0046677">
    <property type="term" value="P:response to antibiotic"/>
    <property type="evidence" value="ECO:0007669"/>
    <property type="project" value="UniProtKB-UniRule"/>
</dbReference>
<evidence type="ECO:0000256" key="1">
    <source>
        <dbReference type="ARBA" id="ARBA00004651"/>
    </source>
</evidence>
<feature type="transmembrane region" description="Helical" evidence="14">
    <location>
        <begin position="132"/>
        <end position="150"/>
    </location>
</feature>
<dbReference type="GO" id="GO:0050380">
    <property type="term" value="F:undecaprenyl-diphosphatase activity"/>
    <property type="evidence" value="ECO:0007669"/>
    <property type="project" value="UniProtKB-UniRule"/>
</dbReference>
<evidence type="ECO:0000256" key="8">
    <source>
        <dbReference type="ARBA" id="ARBA00022989"/>
    </source>
</evidence>
<keyword evidence="5 14" id="KW-1003">Cell membrane</keyword>
<evidence type="ECO:0000256" key="6">
    <source>
        <dbReference type="ARBA" id="ARBA00022692"/>
    </source>
</evidence>
<feature type="transmembrane region" description="Helical" evidence="14">
    <location>
        <begin position="269"/>
        <end position="289"/>
    </location>
</feature>
<evidence type="ECO:0000256" key="9">
    <source>
        <dbReference type="ARBA" id="ARBA00023136"/>
    </source>
</evidence>
<comment type="miscellaneous">
    <text evidence="14">Bacitracin is thought to be involved in the inhibition of peptidoglycan synthesis by sequestering undecaprenyl diphosphate, thereby reducing the pool of lipid carrier available.</text>
</comment>
<evidence type="ECO:0000256" key="14">
    <source>
        <dbReference type="HAMAP-Rule" id="MF_01006"/>
    </source>
</evidence>
<evidence type="ECO:0000313" key="15">
    <source>
        <dbReference type="EMBL" id="ALB23033.1"/>
    </source>
</evidence>
<evidence type="ECO:0000256" key="5">
    <source>
        <dbReference type="ARBA" id="ARBA00022475"/>
    </source>
</evidence>
<evidence type="ECO:0000256" key="3">
    <source>
        <dbReference type="ARBA" id="ARBA00012374"/>
    </source>
</evidence>
<sequence length="291" mass="32046">MLELIRYQRENNKLVEHMDMVVSEWLILAIIQGITEFLPISSSAHLIIPGQILGWQDQGIVFDVAVHFGTLLAIISYFYQDLKQLFQGCWQALSTKTMNHDARLLLALAIGTIPVAIVGALGQALIEGYLRSAWVIAATTIGFGVLLWWADAYAQALSKKQQAQAEPTLDWRVAAWVGLAQVFALIPGTSRSGVTMTAALFLGLSRDTAARFSFLLAIPVISLASLLQCYKLVTAAVDINLIMVMIAMSVAFISALLCIHLFLRWIQKVGFMPFVLYRLLLGLVLIVLLSA</sequence>
<evidence type="ECO:0000256" key="10">
    <source>
        <dbReference type="ARBA" id="ARBA00023251"/>
    </source>
</evidence>
<evidence type="ECO:0000256" key="4">
    <source>
        <dbReference type="ARBA" id="ARBA00021581"/>
    </source>
</evidence>
<evidence type="ECO:0000256" key="13">
    <source>
        <dbReference type="ARBA" id="ARBA00047594"/>
    </source>
</evidence>
<dbReference type="GO" id="GO:0009252">
    <property type="term" value="P:peptidoglycan biosynthetic process"/>
    <property type="evidence" value="ECO:0007669"/>
    <property type="project" value="UniProtKB-KW"/>
</dbReference>
<organism evidence="15 16">
    <name type="scientific">Piscirickettsia salmonis</name>
    <dbReference type="NCBI Taxonomy" id="1238"/>
    <lineage>
        <taxon>Bacteria</taxon>
        <taxon>Pseudomonadati</taxon>
        <taxon>Pseudomonadota</taxon>
        <taxon>Gammaproteobacteria</taxon>
        <taxon>Thiotrichales</taxon>
        <taxon>Piscirickettsiaceae</taxon>
        <taxon>Piscirickettsia</taxon>
    </lineage>
</organism>
<dbReference type="Proteomes" id="UP000029558">
    <property type="component" value="Chromosome"/>
</dbReference>
<evidence type="ECO:0000256" key="12">
    <source>
        <dbReference type="ARBA" id="ARBA00032932"/>
    </source>
</evidence>
<dbReference type="NCBIfam" id="NF001393">
    <property type="entry name" value="PRK00281.2-4"/>
    <property type="match status" value="1"/>
</dbReference>
<dbReference type="AlphaFoldDB" id="A0AAC8VI73"/>
<keyword evidence="14" id="KW-0961">Cell wall biogenesis/degradation</keyword>
<keyword evidence="14" id="KW-0133">Cell shape</keyword>
<comment type="function">
    <text evidence="14">Catalyzes the dephosphorylation of undecaprenyl diphosphate (UPP). Confers resistance to bacitracin.</text>
</comment>
<comment type="subcellular location">
    <subcellularLocation>
        <location evidence="1 14">Cell membrane</location>
        <topology evidence="1 14">Multi-pass membrane protein</topology>
    </subcellularLocation>
</comment>
<dbReference type="GO" id="GO:0005886">
    <property type="term" value="C:plasma membrane"/>
    <property type="evidence" value="ECO:0007669"/>
    <property type="project" value="UniProtKB-SubCell"/>
</dbReference>
<dbReference type="EC" id="3.6.1.27" evidence="3 14"/>
<keyword evidence="10 14" id="KW-0046">Antibiotic resistance</keyword>
<dbReference type="GO" id="GO:0071555">
    <property type="term" value="P:cell wall organization"/>
    <property type="evidence" value="ECO:0007669"/>
    <property type="project" value="UniProtKB-KW"/>
</dbReference>
<gene>
    <name evidence="14 15" type="primary">uppP</name>
    <name evidence="15" type="ORF">KU39_1853</name>
</gene>
<dbReference type="NCBIfam" id="TIGR00753">
    <property type="entry name" value="undec_PP_bacA"/>
    <property type="match status" value="1"/>
</dbReference>
<proteinExistence type="inferred from homology"/>
<evidence type="ECO:0000256" key="2">
    <source>
        <dbReference type="ARBA" id="ARBA00010621"/>
    </source>
</evidence>
<keyword evidence="6 14" id="KW-0812">Transmembrane</keyword>
<dbReference type="PANTHER" id="PTHR30622:SF4">
    <property type="entry name" value="UNDECAPRENYL-DIPHOSPHATASE"/>
    <property type="match status" value="1"/>
</dbReference>
<name>A0AAC8VI73_PISSA</name>
<dbReference type="GO" id="GO:0008360">
    <property type="term" value="P:regulation of cell shape"/>
    <property type="evidence" value="ECO:0007669"/>
    <property type="project" value="UniProtKB-KW"/>
</dbReference>
<dbReference type="InterPro" id="IPR003824">
    <property type="entry name" value="UppP"/>
</dbReference>
<reference evidence="15 16" key="1">
    <citation type="journal article" date="2014" name="Genome Announc.">
        <title>Comparative Genome Analysis of Two Isolates of the Fish Pathogen Piscirickettsia salmonis from Different Hosts Reveals Major Differences in Virulence-Associated Secretion Systems.</title>
        <authorList>
            <person name="Bohle H."/>
            <person name="Henriquez P."/>
            <person name="Grothusen H."/>
            <person name="Navas E."/>
            <person name="Sandoval A."/>
            <person name="Bustamante F."/>
            <person name="Bustos P."/>
            <person name="Mancilla M."/>
        </authorList>
    </citation>
    <scope>NUCLEOTIDE SEQUENCE [LARGE SCALE GENOMIC DNA]</scope>
    <source>
        <strain evidence="16">B1-32597</strain>
    </source>
</reference>
<keyword evidence="7 14" id="KW-0378">Hydrolase</keyword>
<evidence type="ECO:0000256" key="11">
    <source>
        <dbReference type="ARBA" id="ARBA00032707"/>
    </source>
</evidence>
<feature type="transmembrane region" description="Helical" evidence="14">
    <location>
        <begin position="239"/>
        <end position="263"/>
    </location>
</feature>
<dbReference type="HAMAP" id="MF_01006">
    <property type="entry name" value="Undec_diphosphatase"/>
    <property type="match status" value="1"/>
</dbReference>
<keyword evidence="9 14" id="KW-0472">Membrane</keyword>
<evidence type="ECO:0000256" key="7">
    <source>
        <dbReference type="ARBA" id="ARBA00022801"/>
    </source>
</evidence>
<protein>
    <recommendedName>
        <fullName evidence="4 14">Undecaprenyl-diphosphatase</fullName>
        <ecNumber evidence="3 14">3.6.1.27</ecNumber>
    </recommendedName>
    <alternativeName>
        <fullName evidence="12 14">Bacitracin resistance protein</fullName>
    </alternativeName>
    <alternativeName>
        <fullName evidence="11 14">Undecaprenyl pyrophosphate phosphatase</fullName>
    </alternativeName>
</protein>
<comment type="similarity">
    <text evidence="2 14">Belongs to the UppP family.</text>
</comment>
<comment type="catalytic activity">
    <reaction evidence="13 14">
        <text>di-trans,octa-cis-undecaprenyl diphosphate + H2O = di-trans,octa-cis-undecaprenyl phosphate + phosphate + H(+)</text>
        <dbReference type="Rhea" id="RHEA:28094"/>
        <dbReference type="ChEBI" id="CHEBI:15377"/>
        <dbReference type="ChEBI" id="CHEBI:15378"/>
        <dbReference type="ChEBI" id="CHEBI:43474"/>
        <dbReference type="ChEBI" id="CHEBI:58405"/>
        <dbReference type="ChEBI" id="CHEBI:60392"/>
        <dbReference type="EC" id="3.6.1.27"/>
    </reaction>
</comment>
<dbReference type="RefSeq" id="WP_017376716.1">
    <property type="nucleotide sequence ID" value="NZ_CP012508.1"/>
</dbReference>
<dbReference type="Pfam" id="PF02673">
    <property type="entry name" value="BacA"/>
    <property type="match status" value="1"/>
</dbReference>
<keyword evidence="8 14" id="KW-1133">Transmembrane helix</keyword>
<feature type="transmembrane region" description="Helical" evidence="14">
    <location>
        <begin position="60"/>
        <end position="79"/>
    </location>
</feature>